<keyword evidence="1 14" id="KW-0004">4Fe-4S</keyword>
<dbReference type="FunFam" id="3.90.320.10:FF:000006">
    <property type="entry name" value="ATP-dependent helicase/deoxyribonuclease subunit B"/>
    <property type="match status" value="1"/>
</dbReference>
<dbReference type="GO" id="GO:0003690">
    <property type="term" value="F:double-stranded DNA binding"/>
    <property type="evidence" value="ECO:0007669"/>
    <property type="project" value="UniProtKB-UniRule"/>
</dbReference>
<dbReference type="Pfam" id="PF21445">
    <property type="entry name" value="ADDB_N"/>
    <property type="match status" value="1"/>
</dbReference>
<evidence type="ECO:0000256" key="3">
    <source>
        <dbReference type="ARBA" id="ARBA00022723"/>
    </source>
</evidence>
<evidence type="ECO:0000313" key="17">
    <source>
        <dbReference type="Proteomes" id="UP000006315"/>
    </source>
</evidence>
<evidence type="ECO:0000256" key="9">
    <source>
        <dbReference type="ARBA" id="ARBA00022840"/>
    </source>
</evidence>
<dbReference type="Proteomes" id="UP000006315">
    <property type="component" value="Unassembled WGS sequence"/>
</dbReference>
<keyword evidence="9 14" id="KW-0067">ATP-binding</keyword>
<dbReference type="GO" id="GO:0008409">
    <property type="term" value="F:5'-3' exonuclease activity"/>
    <property type="evidence" value="ECO:0007669"/>
    <property type="project" value="UniProtKB-UniRule"/>
</dbReference>
<sequence length="1189" mass="137324">MSSLRFVLGRSGSGKSTFLLNEVIDKLEQDPLGPPIIYLVPDQMTFQIEYQLINTPGLHGMIRSQVFSFTRLAWRILQETEGFSRFHLNSVGLHMLLRKIVEHRKDELKVFTRAADQNGFIKQLEEMIAEFKRYCITPELLQEKSVELSHTDNSNSNKEILANKLNDFQLIYHDYESHLLVHYVDSEDYLRLLAEKISKSEELKGADVYIDGFHSFTPQELEVLSELLKQCNSVTVALTLDPTDLHQDIHDLNLYRMTVSTYFSILNSAKENNIGLEKPVLLNEPFRFIKSPALHHLEQHYDSRPSVKFSDKAATTDKTTNANKTDKPTENLAININAAVNRRAEVESVAREILHIVKTKNYRWRDFAILLRDSHSYHDLLKTVFEDYHIPLFLDQKRSMLNHPLIEFIRSSLDVIQGGWRYEPIFRCVKTDVLFPFDSNRDRIREDMDQFENYVLAYGIQGKRWTDKKPWEYRRFQAVEGQSIPKTDKEKDYEKKINKLRSLITEPFLAFEKNSKKAKTGRDYCEALYYFLEGLQIPDKVNRLCIEAEEAGNLTESRDHSQVWQSVLDLLDQMASLMGEEELSFDLFRKMIHSGLESMHFATVPPAMDQVLVGDMERSRFSNIKCTFILGVNDGVIPLKPVEEGVVTEEEREFLASTGFTLAPGSKQQLLDEQFLIYLALTSASELLYLSYPMADDEGKSLVPSILFNRLKDLFPALKENLILNEPNEEAPEQQLNYITNPKKTMSYLSLQLQNWKRGYPVHELWWDVYNWISEQEKWENYGKKVLGSLFFINTTKKLPEDISRELYGEEIKASVSRMELFQSCPYSHFISYGLRLEERQIFRLEAPDIGQLFHAALKLITDIIQQNDLNWSNLTRKQCEQLAFEAVERLAPNIQKEILLSSNRFHYIKRKLQQVVGRASIVLSEHAKISGFEPIGLELSFGPKGPLSPLRFTLKNGCTMEVVGRIDRVDKSAGENGVYLRVIDYKSSQKALNLTEVYYGLALQMLTYLDVVITNSKQWIGTEASPAGVLYFHVHNPMLNKSTIPTFEEIEKEIYKRFKMKGLLVADQESIRLMDRSLETGYSDVIPVALKKDGGFYSNSSVASGKDFDHIRSFVRTKIRDIGTAITDGVIDIEPYKMKNHTPCAFCSYKSICQFDRSFQENKYNILIPEKNEDILEKIRMEGGKDLE</sequence>
<keyword evidence="6 14" id="KW-0378">Hydrolase</keyword>
<keyword evidence="2 14" id="KW-0540">Nuclease</keyword>
<dbReference type="STRING" id="1131731.BAZO_16499"/>
<protein>
    <recommendedName>
        <fullName evidence="14">ATP-dependent helicase/deoxyribonuclease subunit B</fullName>
        <ecNumber evidence="14">3.1.-.-</ecNumber>
    </recommendedName>
    <alternativeName>
        <fullName evidence="14">ATP-dependent helicase/nuclease subunit AddB</fullName>
    </alternativeName>
</protein>
<dbReference type="Pfam" id="PF12705">
    <property type="entry name" value="PDDEXK_1"/>
    <property type="match status" value="1"/>
</dbReference>
<keyword evidence="17" id="KW-1185">Reference proteome</keyword>
<dbReference type="AlphaFoldDB" id="K6BWH5"/>
<dbReference type="EC" id="3.1.-.-" evidence="14"/>
<dbReference type="PANTHER" id="PTHR30591">
    <property type="entry name" value="RECBCD ENZYME SUBUNIT RECC"/>
    <property type="match status" value="1"/>
</dbReference>
<dbReference type="Gene3D" id="3.90.320.10">
    <property type="match status" value="1"/>
</dbReference>
<reference evidence="16 17" key="1">
    <citation type="journal article" date="2012" name="Front. Microbiol.">
        <title>Redundancy and modularity in membrane-associated dissimilatory nitrate reduction in Bacillus.</title>
        <authorList>
            <person name="Heylen K."/>
            <person name="Keltjens J."/>
        </authorList>
    </citation>
    <scope>NUCLEOTIDE SEQUENCE [LARGE SCALE GENOMIC DNA]</scope>
    <source>
        <strain evidence="16 17">LMG 9581</strain>
    </source>
</reference>
<keyword evidence="5 14" id="KW-0227">DNA damage</keyword>
<dbReference type="InterPro" id="IPR038726">
    <property type="entry name" value="PDDEXK_AddAB-type"/>
</dbReference>
<dbReference type="GO" id="GO:0005524">
    <property type="term" value="F:ATP binding"/>
    <property type="evidence" value="ECO:0007669"/>
    <property type="project" value="UniProtKB-UniRule"/>
</dbReference>
<dbReference type="GO" id="GO:0000724">
    <property type="term" value="P:double-strand break repair via homologous recombination"/>
    <property type="evidence" value="ECO:0007669"/>
    <property type="project" value="UniProtKB-UniRule"/>
</dbReference>
<accession>K6BWH5</accession>
<evidence type="ECO:0000256" key="4">
    <source>
        <dbReference type="ARBA" id="ARBA00022741"/>
    </source>
</evidence>
<keyword evidence="7 14" id="KW-0347">Helicase</keyword>
<dbReference type="EMBL" id="AJLR01000146">
    <property type="protein sequence ID" value="EKN63290.1"/>
    <property type="molecule type" value="Genomic_DNA"/>
</dbReference>
<evidence type="ECO:0000256" key="12">
    <source>
        <dbReference type="ARBA" id="ARBA00023125"/>
    </source>
</evidence>
<evidence type="ECO:0000256" key="5">
    <source>
        <dbReference type="ARBA" id="ARBA00022763"/>
    </source>
</evidence>
<comment type="miscellaneous">
    <text evidence="14">Despite having conserved helicase domains, this subunit does not have helicase activity.</text>
</comment>
<evidence type="ECO:0000256" key="10">
    <source>
        <dbReference type="ARBA" id="ARBA00023004"/>
    </source>
</evidence>
<comment type="subunit">
    <text evidence="14">Heterodimer of AddA and AddB.</text>
</comment>
<dbReference type="GO" id="GO:0046872">
    <property type="term" value="F:metal ion binding"/>
    <property type="evidence" value="ECO:0007669"/>
    <property type="project" value="UniProtKB-KW"/>
</dbReference>
<dbReference type="GO" id="GO:0004386">
    <property type="term" value="F:helicase activity"/>
    <property type="evidence" value="ECO:0007669"/>
    <property type="project" value="UniProtKB-KW"/>
</dbReference>
<dbReference type="InterPro" id="IPR011604">
    <property type="entry name" value="PDDEXK-like_dom_sf"/>
</dbReference>
<evidence type="ECO:0000256" key="1">
    <source>
        <dbReference type="ARBA" id="ARBA00022485"/>
    </source>
</evidence>
<feature type="binding site" evidence="14">
    <location>
        <position position="1148"/>
    </location>
    <ligand>
        <name>[4Fe-4S] cluster</name>
        <dbReference type="ChEBI" id="CHEBI:49883"/>
    </ligand>
</feature>
<comment type="cofactor">
    <cofactor evidence="14">
        <name>[4Fe-4S] cluster</name>
        <dbReference type="ChEBI" id="CHEBI:49883"/>
    </cofactor>
    <text evidence="14">Binds 1 [4Fe-4S] cluster.</text>
</comment>
<dbReference type="InterPro" id="IPR049035">
    <property type="entry name" value="ADDB_N"/>
</dbReference>
<feature type="domain" description="UvrD-like helicase C-terminal" evidence="15">
    <location>
        <begin position="287"/>
        <end position="609"/>
    </location>
</feature>
<evidence type="ECO:0000256" key="14">
    <source>
        <dbReference type="HAMAP-Rule" id="MF_01452"/>
    </source>
</evidence>
<keyword evidence="11 14" id="KW-0411">Iron-sulfur</keyword>
<evidence type="ECO:0000256" key="8">
    <source>
        <dbReference type="ARBA" id="ARBA00022839"/>
    </source>
</evidence>
<dbReference type="InterPro" id="IPR027417">
    <property type="entry name" value="P-loop_NTPase"/>
</dbReference>
<dbReference type="Gene3D" id="3.40.50.300">
    <property type="entry name" value="P-loop containing nucleotide triphosphate hydrolases"/>
    <property type="match status" value="3"/>
</dbReference>
<comment type="function">
    <text evidence="14">The heterodimer acts as both an ATP-dependent DNA helicase and an ATP-dependent, dual-direction single-stranded exonuclease. Recognizes the chi site generating a DNA molecule suitable for the initiation of homologous recombination. The AddB subunit has 5' -&gt; 3' nuclease activity but not helicase activity.</text>
</comment>
<evidence type="ECO:0000313" key="16">
    <source>
        <dbReference type="EMBL" id="EKN63290.1"/>
    </source>
</evidence>
<dbReference type="PANTHER" id="PTHR30591:SF1">
    <property type="entry name" value="RECBCD ENZYME SUBUNIT RECC"/>
    <property type="match status" value="1"/>
</dbReference>
<gene>
    <name evidence="14" type="primary">addB</name>
    <name evidence="16" type="ORF">BAZO_16499</name>
</gene>
<dbReference type="PATRIC" id="fig|1131731.3.peg.3363"/>
<dbReference type="Gene3D" id="6.10.140.1030">
    <property type="match status" value="1"/>
</dbReference>
<dbReference type="RefSeq" id="WP_004431603.1">
    <property type="nucleotide sequence ID" value="NZ_AJLR01000146.1"/>
</dbReference>
<feature type="binding site" evidence="14">
    <location>
        <position position="1154"/>
    </location>
    <ligand>
        <name>[4Fe-4S] cluster</name>
        <dbReference type="ChEBI" id="CHEBI:49883"/>
    </ligand>
</feature>
<dbReference type="PROSITE" id="PS51217">
    <property type="entry name" value="UVRD_HELICASE_CTER"/>
    <property type="match status" value="1"/>
</dbReference>
<evidence type="ECO:0000256" key="6">
    <source>
        <dbReference type="ARBA" id="ARBA00022801"/>
    </source>
</evidence>
<organism evidence="16 17">
    <name type="scientific">Schinkia azotoformans LMG 9581</name>
    <dbReference type="NCBI Taxonomy" id="1131731"/>
    <lineage>
        <taxon>Bacteria</taxon>
        <taxon>Bacillati</taxon>
        <taxon>Bacillota</taxon>
        <taxon>Bacilli</taxon>
        <taxon>Bacillales</taxon>
        <taxon>Bacillaceae</taxon>
        <taxon>Calidifontibacillus/Schinkia group</taxon>
        <taxon>Schinkia</taxon>
    </lineage>
</organism>
<evidence type="ECO:0000259" key="15">
    <source>
        <dbReference type="PROSITE" id="PS51217"/>
    </source>
</evidence>
<evidence type="ECO:0000256" key="11">
    <source>
        <dbReference type="ARBA" id="ARBA00023014"/>
    </source>
</evidence>
<comment type="cofactor">
    <cofactor evidence="14">
        <name>Mg(2+)</name>
        <dbReference type="ChEBI" id="CHEBI:18420"/>
    </cofactor>
</comment>
<evidence type="ECO:0000256" key="2">
    <source>
        <dbReference type="ARBA" id="ARBA00022722"/>
    </source>
</evidence>
<evidence type="ECO:0000256" key="7">
    <source>
        <dbReference type="ARBA" id="ARBA00022806"/>
    </source>
</evidence>
<dbReference type="SUPFAM" id="SSF52540">
    <property type="entry name" value="P-loop containing nucleoside triphosphate hydrolases"/>
    <property type="match status" value="2"/>
</dbReference>
<keyword evidence="13 14" id="KW-0234">DNA repair</keyword>
<keyword evidence="12 14" id="KW-0238">DNA-binding</keyword>
<proteinExistence type="inferred from homology"/>
<comment type="caution">
    <text evidence="16">The sequence shown here is derived from an EMBL/GenBank/DDBJ whole genome shotgun (WGS) entry which is preliminary data.</text>
</comment>
<dbReference type="InterPro" id="IPR014017">
    <property type="entry name" value="DNA_helicase_UvrD-like_C"/>
</dbReference>
<feature type="binding site" evidence="14">
    <location>
        <position position="1145"/>
    </location>
    <ligand>
        <name>[4Fe-4S] cluster</name>
        <dbReference type="ChEBI" id="CHEBI:49883"/>
    </ligand>
</feature>
<keyword evidence="10 14" id="KW-0408">Iron</keyword>
<comment type="similarity">
    <text evidence="14">Belongs to the helicase family. AddB/RexB type 1 subfamily.</text>
</comment>
<dbReference type="InterPro" id="IPR014140">
    <property type="entry name" value="DNA_helicase_suAddB"/>
</dbReference>
<dbReference type="GO" id="GO:0051539">
    <property type="term" value="F:4 iron, 4 sulfur cluster binding"/>
    <property type="evidence" value="ECO:0007669"/>
    <property type="project" value="UniProtKB-KW"/>
</dbReference>
<feature type="binding site" evidence="14">
    <location>
        <position position="825"/>
    </location>
    <ligand>
        <name>[4Fe-4S] cluster</name>
        <dbReference type="ChEBI" id="CHEBI:49883"/>
    </ligand>
</feature>
<evidence type="ECO:0000256" key="13">
    <source>
        <dbReference type="ARBA" id="ARBA00023204"/>
    </source>
</evidence>
<keyword evidence="3 14" id="KW-0479">Metal-binding</keyword>
<dbReference type="NCBIfam" id="TIGR02773">
    <property type="entry name" value="addB_Gpos"/>
    <property type="match status" value="1"/>
</dbReference>
<dbReference type="HAMAP" id="MF_01452">
    <property type="entry name" value="AddB_type1"/>
    <property type="match status" value="1"/>
</dbReference>
<name>K6BWH5_SCHAZ</name>
<keyword evidence="4 14" id="KW-0547">Nucleotide-binding</keyword>
<keyword evidence="8 14" id="KW-0269">Exonuclease</keyword>